<sequence>MPEWVSEQGIGETRFALLDGDHILAARVEPEGMMAAGTRVEARLKVTRPRPVALLENGGEVLLKAAPRGVTEGGRFMLEITRPALPGPEPWKRALGRAAADAPAAFDTLDAAALMVPDVADRLGKAGWDELLGQAADGRVAFAGGELLLALTPAMTVIDVDGWLAPEELAIAGARAAGAAIRRLDIQGNIGIDLPSVAGKAARQAAAEALDESLGGEAFERTGVNGFGLLQVVRPRRRPSLLELAHDAAAFAARALLRRSALGGHGPVRLAAHPTVAAVLERNGGWLDELARQRGGAISLRVDPGLAMSGSHAEPV</sequence>
<comment type="caution">
    <text evidence="1">The sequence shown here is derived from an EMBL/GenBank/DDBJ whole genome shotgun (WGS) entry which is preliminary data.</text>
</comment>
<organism evidence="1 2">
    <name type="scientific">Sphingomonas swuensis</name>
    <dbReference type="NCBI Taxonomy" id="977800"/>
    <lineage>
        <taxon>Bacteria</taxon>
        <taxon>Pseudomonadati</taxon>
        <taxon>Pseudomonadota</taxon>
        <taxon>Alphaproteobacteria</taxon>
        <taxon>Sphingomonadales</taxon>
        <taxon>Sphingomonadaceae</taxon>
        <taxon>Sphingomonas</taxon>
    </lineage>
</organism>
<protein>
    <submittedName>
        <fullName evidence="1">Uncharacterized protein</fullName>
    </submittedName>
</protein>
<dbReference type="EMBL" id="BAABBQ010000001">
    <property type="protein sequence ID" value="GAA4007870.1"/>
    <property type="molecule type" value="Genomic_DNA"/>
</dbReference>
<dbReference type="RefSeq" id="WP_344705387.1">
    <property type="nucleotide sequence ID" value="NZ_BAABBQ010000001.1"/>
</dbReference>
<dbReference type="Proteomes" id="UP001500235">
    <property type="component" value="Unassembled WGS sequence"/>
</dbReference>
<keyword evidence="2" id="KW-1185">Reference proteome</keyword>
<reference evidence="2" key="1">
    <citation type="journal article" date="2019" name="Int. J. Syst. Evol. Microbiol.">
        <title>The Global Catalogue of Microorganisms (GCM) 10K type strain sequencing project: providing services to taxonomists for standard genome sequencing and annotation.</title>
        <authorList>
            <consortium name="The Broad Institute Genomics Platform"/>
            <consortium name="The Broad Institute Genome Sequencing Center for Infectious Disease"/>
            <person name="Wu L."/>
            <person name="Ma J."/>
        </authorList>
    </citation>
    <scope>NUCLEOTIDE SEQUENCE [LARGE SCALE GENOMIC DNA]</scope>
    <source>
        <strain evidence="2">JCM 17563</strain>
    </source>
</reference>
<proteinExistence type="predicted"/>
<name>A0ABP7S7W1_9SPHN</name>
<evidence type="ECO:0000313" key="1">
    <source>
        <dbReference type="EMBL" id="GAA4007870.1"/>
    </source>
</evidence>
<accession>A0ABP7S7W1</accession>
<gene>
    <name evidence="1" type="ORF">GCM10022280_00560</name>
</gene>
<evidence type="ECO:0000313" key="2">
    <source>
        <dbReference type="Proteomes" id="UP001500235"/>
    </source>
</evidence>